<dbReference type="SUPFAM" id="SSF56954">
    <property type="entry name" value="Outer membrane efflux proteins (OEP)"/>
    <property type="match status" value="1"/>
</dbReference>
<comment type="caution">
    <text evidence="9">The sequence shown here is derived from an EMBL/GenBank/DDBJ whole genome shotgun (WGS) entry which is preliminary data.</text>
</comment>
<dbReference type="Pfam" id="PF02321">
    <property type="entry name" value="OEP"/>
    <property type="match status" value="2"/>
</dbReference>
<protein>
    <submittedName>
        <fullName evidence="9">Type I secretion protein TolC</fullName>
    </submittedName>
</protein>
<dbReference type="InterPro" id="IPR003423">
    <property type="entry name" value="OMP_efflux"/>
</dbReference>
<reference evidence="9 10" key="1">
    <citation type="submission" date="2017-08" db="EMBL/GenBank/DDBJ databases">
        <title>Infants hospitalized years apart are colonized by the same room-sourced microbial strains.</title>
        <authorList>
            <person name="Brooks B."/>
            <person name="Olm M.R."/>
            <person name="Firek B.A."/>
            <person name="Baker R."/>
            <person name="Thomas B.C."/>
            <person name="Morowitz M.J."/>
            <person name="Banfield J.F."/>
        </authorList>
    </citation>
    <scope>NUCLEOTIDE SEQUENCE [LARGE SCALE GENOMIC DNA]</scope>
    <source>
        <strain evidence="9">S2_018_000_R2_104</strain>
    </source>
</reference>
<feature type="signal peptide" evidence="8">
    <location>
        <begin position="1"/>
        <end position="19"/>
    </location>
</feature>
<dbReference type="Proteomes" id="UP000249557">
    <property type="component" value="Unassembled WGS sequence"/>
</dbReference>
<dbReference type="PANTHER" id="PTHR30026:SF20">
    <property type="entry name" value="OUTER MEMBRANE PROTEIN TOLC"/>
    <property type="match status" value="1"/>
</dbReference>
<sequence>MSRILVFLTALFLSHNAFAEERAMSLHAVLQEISRDNPTIQAARFNMKAAEEEYPQARAGWLPRASAEANLTATDIKTGNFSAGDGATTKGAVISVEQNIFRGFRTQAEMEGAKERIEASRERLKQVEQDVFSRAVRAYMDVIRARLVLSLQQKNIELLSGEKKSIRARYDAGDVTQTDIKQTEARYANALADSAIALSNLNDSETAFEELTGRMPENYMEMPSIPFQFPETAQALAALAERNNPQIARSRYEQKAAEQDIDVERSGHYPQVTAFASYAHDRDPQPGIVDKTEVGTIGVRARIALYEGGATQSRIREAKSRASQQFVEIVEARRAVVRSLVSKWKKLASYDAEISARELEVSAKRFSSEGVREEAKLGERTVQDTLEADQAVLDAEIGLVTAKHDRIVTGYELAADLGLLTSEGLGFQRKQPAPAE</sequence>
<dbReference type="NCBIfam" id="TIGR01844">
    <property type="entry name" value="type_I_sec_TolC"/>
    <property type="match status" value="1"/>
</dbReference>
<gene>
    <name evidence="9" type="ORF">DI626_03340</name>
</gene>
<feature type="chain" id="PRO_5016105344" evidence="8">
    <location>
        <begin position="20"/>
        <end position="436"/>
    </location>
</feature>
<dbReference type="Gene3D" id="1.20.1600.10">
    <property type="entry name" value="Outer membrane efflux proteins (OEP)"/>
    <property type="match status" value="1"/>
</dbReference>
<evidence type="ECO:0000256" key="3">
    <source>
        <dbReference type="ARBA" id="ARBA00022448"/>
    </source>
</evidence>
<dbReference type="EMBL" id="QFNK01000044">
    <property type="protein sequence ID" value="PZO87725.1"/>
    <property type="molecule type" value="Genomic_DNA"/>
</dbReference>
<dbReference type="InterPro" id="IPR051906">
    <property type="entry name" value="TolC-like"/>
</dbReference>
<proteinExistence type="inferred from homology"/>
<keyword evidence="7" id="KW-0998">Cell outer membrane</keyword>
<keyword evidence="4" id="KW-1134">Transmembrane beta strand</keyword>
<keyword evidence="5" id="KW-0812">Transmembrane</keyword>
<accession>A0A2W5BXC1</accession>
<name>A0A2W5BXC1_9BACT</name>
<keyword evidence="8" id="KW-0732">Signal</keyword>
<keyword evidence="6" id="KW-0472">Membrane</keyword>
<dbReference type="GO" id="GO:0015288">
    <property type="term" value="F:porin activity"/>
    <property type="evidence" value="ECO:0007669"/>
    <property type="project" value="TreeGrafter"/>
</dbReference>
<evidence type="ECO:0000313" key="10">
    <source>
        <dbReference type="Proteomes" id="UP000249557"/>
    </source>
</evidence>
<evidence type="ECO:0000256" key="6">
    <source>
        <dbReference type="ARBA" id="ARBA00023136"/>
    </source>
</evidence>
<dbReference type="GO" id="GO:0009279">
    <property type="term" value="C:cell outer membrane"/>
    <property type="evidence" value="ECO:0007669"/>
    <property type="project" value="UniProtKB-SubCell"/>
</dbReference>
<organism evidence="9 10">
    <name type="scientific">Micavibrio aeruginosavorus</name>
    <dbReference type="NCBI Taxonomy" id="349221"/>
    <lineage>
        <taxon>Bacteria</taxon>
        <taxon>Pseudomonadati</taxon>
        <taxon>Bdellovibrionota</taxon>
        <taxon>Bdellovibrionia</taxon>
        <taxon>Bdellovibrionales</taxon>
        <taxon>Pseudobdellovibrionaceae</taxon>
        <taxon>Micavibrio</taxon>
    </lineage>
</organism>
<evidence type="ECO:0000256" key="2">
    <source>
        <dbReference type="ARBA" id="ARBA00007613"/>
    </source>
</evidence>
<evidence type="ECO:0000256" key="5">
    <source>
        <dbReference type="ARBA" id="ARBA00022692"/>
    </source>
</evidence>
<comment type="subcellular location">
    <subcellularLocation>
        <location evidence="1">Cell outer membrane</location>
    </subcellularLocation>
</comment>
<dbReference type="InterPro" id="IPR010130">
    <property type="entry name" value="T1SS_OMP_TolC"/>
</dbReference>
<evidence type="ECO:0000256" key="7">
    <source>
        <dbReference type="ARBA" id="ARBA00023237"/>
    </source>
</evidence>
<dbReference type="GO" id="GO:0015562">
    <property type="term" value="F:efflux transmembrane transporter activity"/>
    <property type="evidence" value="ECO:0007669"/>
    <property type="project" value="InterPro"/>
</dbReference>
<evidence type="ECO:0000313" key="9">
    <source>
        <dbReference type="EMBL" id="PZO87725.1"/>
    </source>
</evidence>
<dbReference type="PANTHER" id="PTHR30026">
    <property type="entry name" value="OUTER MEMBRANE PROTEIN TOLC"/>
    <property type="match status" value="1"/>
</dbReference>
<comment type="similarity">
    <text evidence="2">Belongs to the outer membrane factor (OMF) (TC 1.B.17) family.</text>
</comment>
<evidence type="ECO:0000256" key="1">
    <source>
        <dbReference type="ARBA" id="ARBA00004442"/>
    </source>
</evidence>
<dbReference type="AlphaFoldDB" id="A0A2W5BXC1"/>
<evidence type="ECO:0000256" key="4">
    <source>
        <dbReference type="ARBA" id="ARBA00022452"/>
    </source>
</evidence>
<dbReference type="GO" id="GO:1990281">
    <property type="term" value="C:efflux pump complex"/>
    <property type="evidence" value="ECO:0007669"/>
    <property type="project" value="TreeGrafter"/>
</dbReference>
<evidence type="ECO:0000256" key="8">
    <source>
        <dbReference type="SAM" id="SignalP"/>
    </source>
</evidence>
<keyword evidence="3" id="KW-0813">Transport</keyword>